<proteinExistence type="predicted"/>
<evidence type="ECO:0000313" key="1">
    <source>
        <dbReference type="Proteomes" id="UP000694930"/>
    </source>
</evidence>
<gene>
    <name evidence="2" type="primary">LOC107013480</name>
</gene>
<keyword evidence="1" id="KW-1185">Reference proteome</keyword>
<reference evidence="1" key="1">
    <citation type="journal article" date="2014" name="Nat. Genet.">
        <title>The genome of the stress-tolerant wild tomato species Solanum pennellii.</title>
        <authorList>
            <person name="Bolger A."/>
            <person name="Scossa F."/>
            <person name="Bolger M.E."/>
            <person name="Lanz C."/>
            <person name="Maumus F."/>
            <person name="Tohge T."/>
            <person name="Quesneville H."/>
            <person name="Alseekh S."/>
            <person name="Sorensen I."/>
            <person name="Lichtenstein G."/>
            <person name="Fich E.A."/>
            <person name="Conte M."/>
            <person name="Keller H."/>
            <person name="Schneeberger K."/>
            <person name="Schwacke R."/>
            <person name="Ofner I."/>
            <person name="Vrebalov J."/>
            <person name="Xu Y."/>
            <person name="Osorio S."/>
            <person name="Aflitos S.A."/>
            <person name="Schijlen E."/>
            <person name="Jimenez-Gomez J.M."/>
            <person name="Ryngajllo M."/>
            <person name="Kimura S."/>
            <person name="Kumar R."/>
            <person name="Koenig D."/>
            <person name="Headland L.R."/>
            <person name="Maloof J.N."/>
            <person name="Sinha N."/>
            <person name="van Ham R.C."/>
            <person name="Lankhorst R.K."/>
            <person name="Mao L."/>
            <person name="Vogel A."/>
            <person name="Arsova B."/>
            <person name="Panstruga R."/>
            <person name="Fei Z."/>
            <person name="Rose J.K."/>
            <person name="Zamir D."/>
            <person name="Carrari F."/>
            <person name="Giovannoni J.J."/>
            <person name="Weigel D."/>
            <person name="Usadel B."/>
            <person name="Fernie A.R."/>
        </authorList>
    </citation>
    <scope>NUCLEOTIDE SEQUENCE [LARGE SCALE GENOMIC DNA]</scope>
    <source>
        <strain evidence="1">cv. LA0716</strain>
    </source>
</reference>
<name>A0ABM1GBU5_SOLPN</name>
<evidence type="ECO:0000313" key="2">
    <source>
        <dbReference type="RefSeq" id="XP_015068870.1"/>
    </source>
</evidence>
<reference evidence="2" key="2">
    <citation type="submission" date="2025-08" db="UniProtKB">
        <authorList>
            <consortium name="RefSeq"/>
        </authorList>
    </citation>
    <scope>IDENTIFICATION</scope>
</reference>
<dbReference type="GeneID" id="107013480"/>
<organism evidence="1 2">
    <name type="scientific">Solanum pennellii</name>
    <name type="common">Tomato</name>
    <name type="synonym">Lycopersicon pennellii</name>
    <dbReference type="NCBI Taxonomy" id="28526"/>
    <lineage>
        <taxon>Eukaryota</taxon>
        <taxon>Viridiplantae</taxon>
        <taxon>Streptophyta</taxon>
        <taxon>Embryophyta</taxon>
        <taxon>Tracheophyta</taxon>
        <taxon>Spermatophyta</taxon>
        <taxon>Magnoliopsida</taxon>
        <taxon>eudicotyledons</taxon>
        <taxon>Gunneridae</taxon>
        <taxon>Pentapetalae</taxon>
        <taxon>asterids</taxon>
        <taxon>lamiids</taxon>
        <taxon>Solanales</taxon>
        <taxon>Solanaceae</taxon>
        <taxon>Solanoideae</taxon>
        <taxon>Solaneae</taxon>
        <taxon>Solanum</taxon>
        <taxon>Solanum subgen. Lycopersicon</taxon>
    </lineage>
</organism>
<dbReference type="RefSeq" id="XP_015068870.1">
    <property type="nucleotide sequence ID" value="XM_015213384.1"/>
</dbReference>
<dbReference type="Proteomes" id="UP000694930">
    <property type="component" value="Chromosome 3"/>
</dbReference>
<protein>
    <submittedName>
        <fullName evidence="2">Uncharacterized protein LOC107013480</fullName>
    </submittedName>
</protein>
<sequence>MPPRRAARYHPTRMNVAPQEHELPNVPKVQPQWVVTDAEFCETIRMLSKVLTNKVGQKKGADTLRIRDFWRMNPPSFTSSSIINDPENFIDEPKKLKDGIDEDPPPASWAFFEEDFLGCFFPRGMGEGKNGPAPSYVTSPAANNKGENYGQSSRVKHAYCSVVQGGSQPPANATCIRDQSGVCR</sequence>
<accession>A0ABM1GBU5</accession>